<comment type="similarity">
    <text evidence="1">Belongs to the DinB family.</text>
</comment>
<dbReference type="Pfam" id="PF05163">
    <property type="entry name" value="DinB"/>
    <property type="match status" value="1"/>
</dbReference>
<dbReference type="RefSeq" id="WP_311495931.1">
    <property type="nucleotide sequence ID" value="NZ_JAVRHO010000022.1"/>
</dbReference>
<keyword evidence="2" id="KW-0479">Metal-binding</keyword>
<gene>
    <name evidence="3" type="ORF">RM545_14105</name>
</gene>
<proteinExistence type="inferred from homology"/>
<reference evidence="3 4" key="1">
    <citation type="submission" date="2023-09" db="EMBL/GenBank/DDBJ databases">
        <authorList>
            <person name="Rey-Velasco X."/>
        </authorList>
    </citation>
    <scope>NUCLEOTIDE SEQUENCE [LARGE SCALE GENOMIC DNA]</scope>
    <source>
        <strain evidence="3 4">F260</strain>
    </source>
</reference>
<dbReference type="EMBL" id="JAVRHO010000022">
    <property type="protein sequence ID" value="MDT0647829.1"/>
    <property type="molecule type" value="Genomic_DNA"/>
</dbReference>
<keyword evidence="4" id="KW-1185">Reference proteome</keyword>
<dbReference type="InterPro" id="IPR034660">
    <property type="entry name" value="DinB/YfiT-like"/>
</dbReference>
<evidence type="ECO:0000256" key="2">
    <source>
        <dbReference type="ARBA" id="ARBA00022723"/>
    </source>
</evidence>
<organism evidence="3 4">
    <name type="scientific">Autumnicola lenta</name>
    <dbReference type="NCBI Taxonomy" id="3075593"/>
    <lineage>
        <taxon>Bacteria</taxon>
        <taxon>Pseudomonadati</taxon>
        <taxon>Bacteroidota</taxon>
        <taxon>Flavobacteriia</taxon>
        <taxon>Flavobacteriales</taxon>
        <taxon>Flavobacteriaceae</taxon>
        <taxon>Autumnicola</taxon>
    </lineage>
</organism>
<dbReference type="SUPFAM" id="SSF109854">
    <property type="entry name" value="DinB/YfiT-like putative metalloenzymes"/>
    <property type="match status" value="1"/>
</dbReference>
<dbReference type="InterPro" id="IPR007837">
    <property type="entry name" value="DinB"/>
</dbReference>
<comment type="caution">
    <text evidence="3">The sequence shown here is derived from an EMBL/GenBank/DDBJ whole genome shotgun (WGS) entry which is preliminary data.</text>
</comment>
<evidence type="ECO:0000256" key="1">
    <source>
        <dbReference type="ARBA" id="ARBA00008635"/>
    </source>
</evidence>
<sequence length="158" mass="18982">MDEKQMKEQLVKHLQGGEAYLSLAKFLDEIPYDKIGKRPETFPYSFYEVFYHIAYAQKDIIEYCTAEEYKSANWPEDYWPEMQFPESEEDWEELKADYFECRKDFEDFILDPENRLMKPVKNGEDHTLLRELMLVIEHTSYHTGQLLVILRLLGLHKS</sequence>
<name>A0ABU3CNB0_9FLAO</name>
<accession>A0ABU3CNB0</accession>
<dbReference type="Proteomes" id="UP001245285">
    <property type="component" value="Unassembled WGS sequence"/>
</dbReference>
<protein>
    <submittedName>
        <fullName evidence="3">DinB family protein</fullName>
    </submittedName>
</protein>
<dbReference type="Gene3D" id="1.20.120.450">
    <property type="entry name" value="dinb family like domain"/>
    <property type="match status" value="1"/>
</dbReference>
<evidence type="ECO:0000313" key="4">
    <source>
        <dbReference type="Proteomes" id="UP001245285"/>
    </source>
</evidence>
<evidence type="ECO:0000313" key="3">
    <source>
        <dbReference type="EMBL" id="MDT0647829.1"/>
    </source>
</evidence>